<protein>
    <recommendedName>
        <fullName evidence="3">Zinc-binding dehydrogenase</fullName>
    </recommendedName>
</protein>
<gene>
    <name evidence="1" type="ORF">GCM10011386_29270</name>
</gene>
<dbReference type="Gene3D" id="3.40.50.720">
    <property type="entry name" value="NAD(P)-binding Rossmann-like Domain"/>
    <property type="match status" value="1"/>
</dbReference>
<reference evidence="2" key="1">
    <citation type="journal article" date="2019" name="Int. J. Syst. Evol. Microbiol.">
        <title>The Global Catalogue of Microorganisms (GCM) 10K type strain sequencing project: providing services to taxonomists for standard genome sequencing and annotation.</title>
        <authorList>
            <consortium name="The Broad Institute Genomics Platform"/>
            <consortium name="The Broad Institute Genome Sequencing Center for Infectious Disease"/>
            <person name="Wu L."/>
            <person name="Ma J."/>
        </authorList>
    </citation>
    <scope>NUCLEOTIDE SEQUENCE [LARGE SCALE GENOMIC DNA]</scope>
    <source>
        <strain evidence="2">CGMCC 1.15342</strain>
    </source>
</reference>
<sequence>MALGADRVIAYDKGGIDSLDGTFDLVLDTHGNLTYADYKRWGKRGVMVGFTTVGNLFGLSLRKALGRFPLALVNAEANATDLETLASLIKDGKVRVHLDRTYSYREIPEAIRYIEAMRTRGKVAMTWGE</sequence>
<dbReference type="Proteomes" id="UP000597338">
    <property type="component" value="Unassembled WGS sequence"/>
</dbReference>
<comment type="caution">
    <text evidence="1">The sequence shown here is derived from an EMBL/GenBank/DDBJ whole genome shotgun (WGS) entry which is preliminary data.</text>
</comment>
<organism evidence="1 2">
    <name type="scientific">Parapedobacter defluvii</name>
    <dbReference type="NCBI Taxonomy" id="2045106"/>
    <lineage>
        <taxon>Bacteria</taxon>
        <taxon>Pseudomonadati</taxon>
        <taxon>Bacteroidota</taxon>
        <taxon>Sphingobacteriia</taxon>
        <taxon>Sphingobacteriales</taxon>
        <taxon>Sphingobacteriaceae</taxon>
        <taxon>Parapedobacter</taxon>
    </lineage>
</organism>
<dbReference type="Pfam" id="PF13602">
    <property type="entry name" value="ADH_zinc_N_2"/>
    <property type="match status" value="1"/>
</dbReference>
<accession>A0ABQ1M6L2</accession>
<evidence type="ECO:0008006" key="3">
    <source>
        <dbReference type="Google" id="ProtNLM"/>
    </source>
</evidence>
<evidence type="ECO:0000313" key="1">
    <source>
        <dbReference type="EMBL" id="GGC35276.1"/>
    </source>
</evidence>
<proteinExistence type="predicted"/>
<dbReference type="Gene3D" id="3.90.180.10">
    <property type="entry name" value="Medium-chain alcohol dehydrogenases, catalytic domain"/>
    <property type="match status" value="1"/>
</dbReference>
<name>A0ABQ1M6L2_9SPHI</name>
<dbReference type="EMBL" id="BMIK01000010">
    <property type="protein sequence ID" value="GGC35276.1"/>
    <property type="molecule type" value="Genomic_DNA"/>
</dbReference>
<evidence type="ECO:0000313" key="2">
    <source>
        <dbReference type="Proteomes" id="UP000597338"/>
    </source>
</evidence>
<keyword evidence="2" id="KW-1185">Reference proteome</keyword>